<sequence>MAYAPKPKWGYNNHTITMSDYGATPSQFGVVTPSRAQLAQQREAESYTRAAAAQMKMKEAAKKYRFNKNLPIFNARFPPKKLSRTRSRPSSRTRSRSNKSRKRSRHSV</sequence>
<feature type="compositionally biased region" description="Basic residues" evidence="1">
    <location>
        <begin position="78"/>
        <end position="108"/>
    </location>
</feature>
<feature type="region of interest" description="Disordered" evidence="1">
    <location>
        <begin position="75"/>
        <end position="108"/>
    </location>
</feature>
<proteinExistence type="predicted"/>
<accession>A0A6C0M0Z3</accession>
<name>A0A6C0M0Z3_9ZZZZ</name>
<evidence type="ECO:0000313" key="2">
    <source>
        <dbReference type="EMBL" id="QHU36193.1"/>
    </source>
</evidence>
<evidence type="ECO:0000256" key="1">
    <source>
        <dbReference type="SAM" id="MobiDB-lite"/>
    </source>
</evidence>
<protein>
    <submittedName>
        <fullName evidence="2">Uncharacterized protein</fullName>
    </submittedName>
</protein>
<dbReference type="AlphaFoldDB" id="A0A6C0M0Z3"/>
<organism evidence="2">
    <name type="scientific">viral metagenome</name>
    <dbReference type="NCBI Taxonomy" id="1070528"/>
    <lineage>
        <taxon>unclassified sequences</taxon>
        <taxon>metagenomes</taxon>
        <taxon>organismal metagenomes</taxon>
    </lineage>
</organism>
<dbReference type="EMBL" id="MN740633">
    <property type="protein sequence ID" value="QHU36193.1"/>
    <property type="molecule type" value="Genomic_DNA"/>
</dbReference>
<reference evidence="2" key="1">
    <citation type="journal article" date="2020" name="Nature">
        <title>Giant virus diversity and host interactions through global metagenomics.</title>
        <authorList>
            <person name="Schulz F."/>
            <person name="Roux S."/>
            <person name="Paez-Espino D."/>
            <person name="Jungbluth S."/>
            <person name="Walsh D.A."/>
            <person name="Denef V.J."/>
            <person name="McMahon K.D."/>
            <person name="Konstantinidis K.T."/>
            <person name="Eloe-Fadrosh E.A."/>
            <person name="Kyrpides N.C."/>
            <person name="Woyke T."/>
        </authorList>
    </citation>
    <scope>NUCLEOTIDE SEQUENCE</scope>
    <source>
        <strain evidence="2">GVMAG-S-1035124-57</strain>
    </source>
</reference>